<protein>
    <recommendedName>
        <fullName evidence="9">BRCT domain-containing protein</fullName>
    </recommendedName>
</protein>
<evidence type="ECO:0000256" key="2">
    <source>
        <dbReference type="ARBA" id="ARBA00022454"/>
    </source>
</evidence>
<proteinExistence type="predicted"/>
<name>A0ABR2YXS5_9CHLO</name>
<feature type="compositionally biased region" description="Low complexity" evidence="4">
    <location>
        <begin position="234"/>
        <end position="243"/>
    </location>
</feature>
<feature type="compositionally biased region" description="Low complexity" evidence="4">
    <location>
        <begin position="1243"/>
        <end position="1257"/>
    </location>
</feature>
<feature type="compositionally biased region" description="Low complexity" evidence="4">
    <location>
        <begin position="253"/>
        <end position="271"/>
    </location>
</feature>
<feature type="compositionally biased region" description="Low complexity" evidence="4">
    <location>
        <begin position="803"/>
        <end position="816"/>
    </location>
</feature>
<dbReference type="EMBL" id="JALJOT010000003">
    <property type="protein sequence ID" value="KAK9916409.1"/>
    <property type="molecule type" value="Genomic_DNA"/>
</dbReference>
<dbReference type="CDD" id="cd17744">
    <property type="entry name" value="BRCT_MDC1_rpt1"/>
    <property type="match status" value="1"/>
</dbReference>
<feature type="compositionally biased region" description="Low complexity" evidence="4">
    <location>
        <begin position="195"/>
        <end position="211"/>
    </location>
</feature>
<feature type="compositionally biased region" description="Low complexity" evidence="4">
    <location>
        <begin position="451"/>
        <end position="464"/>
    </location>
</feature>
<dbReference type="Gene3D" id="2.60.200.20">
    <property type="match status" value="1"/>
</dbReference>
<feature type="compositionally biased region" description="Basic residues" evidence="4">
    <location>
        <begin position="780"/>
        <end position="798"/>
    </location>
</feature>
<feature type="region of interest" description="Disordered" evidence="4">
    <location>
        <begin position="737"/>
        <end position="1265"/>
    </location>
</feature>
<dbReference type="InterPro" id="IPR001357">
    <property type="entry name" value="BRCT_dom"/>
</dbReference>
<evidence type="ECO:0000259" key="5">
    <source>
        <dbReference type="PROSITE" id="PS50006"/>
    </source>
</evidence>
<gene>
    <name evidence="7" type="ORF">WJX75_002264</name>
</gene>
<keyword evidence="8" id="KW-1185">Reference proteome</keyword>
<feature type="compositionally biased region" description="Low complexity" evidence="4">
    <location>
        <begin position="1223"/>
        <end position="1235"/>
    </location>
</feature>
<feature type="compositionally biased region" description="Low complexity" evidence="4">
    <location>
        <begin position="1072"/>
        <end position="1086"/>
    </location>
</feature>
<comment type="caution">
    <text evidence="7">The sequence shown here is derived from an EMBL/GenBank/DDBJ whole genome shotgun (WGS) entry which is preliminary data.</text>
</comment>
<dbReference type="Proteomes" id="UP001491310">
    <property type="component" value="Unassembled WGS sequence"/>
</dbReference>
<feature type="compositionally biased region" description="Low complexity" evidence="4">
    <location>
        <begin position="611"/>
        <end position="629"/>
    </location>
</feature>
<evidence type="ECO:0008006" key="9">
    <source>
        <dbReference type="Google" id="ProtNLM"/>
    </source>
</evidence>
<dbReference type="SUPFAM" id="SSF49879">
    <property type="entry name" value="SMAD/FHA domain"/>
    <property type="match status" value="1"/>
</dbReference>
<dbReference type="Pfam" id="PF00498">
    <property type="entry name" value="FHA"/>
    <property type="match status" value="1"/>
</dbReference>
<sequence>MDTTQAIDCDLEDTTDVVEEGTVQVGSLGVSYPDGQSELHHLHTGLNIVGRRASQRQKDNERLERWQGEYSGGVSGVFLDSNLISSPHAIIYVENGGKLCFVKDMNSKNKTFLERGSSLLRLQGGDRYSINSGDTIRFGNVRCQVDVTQGQTEGEAAQGPSTGAAEQAETQAYMSFGEAMVEGGQGGAGEGAAAGGEEAAAGEEATGSRGAPAEQAPMLEPTQVEMQPPPPVPAAAAAISPPATRGGPLAAGPPSRSPTAPSRSPTRSRTTGDPNQGGLDYDEGDSIWLPSLTGAPASQQEVMSPPKEDALPVRLAANTGAPAAGPGLPQQLPLEPIQESPQTALQAATQLAEPSLGEGTAAQPVVGGYPAGGGAEAGPGSFSLRPAVAASAEGTPRIGPAPTGQSIFTELQTDSEEATPRAAPSRRPGRTARILADTQEDSLGPSTVQQAEPPATAPKAAVAAGGWRVKKKAPAQETAPADVPATVQQGAAGASKVEEGPGAEVDFGAHVAKAVVHSPRQEYVPPAQQAQLQASGGGWKRKGISASQKPNLVSDPAPDLTPTSPPAAAVPSQEGAAPAPPPADVPSVPEQATPSKHDSSSHQAALPEQEAAPNLATAANQAVAPNHAPTPDQTPQRPLWQDLLSDVLPGTEEEVDNTIANTELRTAAETTPAEPDQAAGRAGSAKGSGGGAGPQPAPESQLPSAQKLSAALANVGELAACFPDTQAPQAAALPAMPGAAGLGAASGEARRGARRLPASVAEAASAPEEAAVPKEAAGKKAPKRGRKTAQKVFGRRGRGVSTAAAPMEAAGEAVPATEDGAAAPKASDKGKAPLTVSQTAAHTLAHVRIAHGGVPRVSPIPEDPKTAAGGKRPRGNAPELSPAAARAAKRGRAGTAEKTPAQEAATVPKIEPPRRPAARGKKRGASEGPAEAAPEREPEQAAPTDQKGGPAKRRKKGPAESQEASAAAMPVATGKPARGRKRAARPEPEQVTEAAADVADDPAPPLPAKRTRTPAAAAKGSQAEEAPAEASEAAAPKKGAAARKGRAAAAAAKEVEAAPPAAKRGGKKKSEAGVAAADAATQGNADAAKESEVAAPPVAKRGGRRSVAASQGTEAAAQAASQAEAPKTAVRRGRAATAAAAAESPTEEAAAEPPPAKRSRKSAQLQSTAAEEAEEMGLMAKQPAGKNAQKSSAGAKGPSQAEELAATDEAGGKKPAKGVRKSAAAAGEEGQPGQASKRGRKPAGTAAPAAASQAAEAGTVRQLRGADTKPPRVLISTCVDAKLRQAITRTVERLGGTVTWSSADFTVFVTLDASRGDKDRGFTKSLNALSALASGSPIVSEKWVDACARMDAFVSAKEFLLEDPAAEKKFGFSLAAAWEAAQQSLLLSGVHVFLTPGLLAAEADKGEGLRMLVARAAGNVAKTIPKKLPAADAAQWLLLGDEKSVAKEGAWAKKALSSKGFKLHGRSALISALMAQYLDRDADVLMET</sequence>
<feature type="region of interest" description="Disordered" evidence="4">
    <location>
        <begin position="522"/>
        <end position="708"/>
    </location>
</feature>
<feature type="domain" description="BRCT" evidence="6">
    <location>
        <begin position="1284"/>
        <end position="1361"/>
    </location>
</feature>
<comment type="subcellular location">
    <subcellularLocation>
        <location evidence="1">Chromosome</location>
    </subcellularLocation>
</comment>
<reference evidence="7 8" key="1">
    <citation type="journal article" date="2024" name="Nat. Commun.">
        <title>Phylogenomics reveals the evolutionary origins of lichenization in chlorophyte algae.</title>
        <authorList>
            <person name="Puginier C."/>
            <person name="Libourel C."/>
            <person name="Otte J."/>
            <person name="Skaloud P."/>
            <person name="Haon M."/>
            <person name="Grisel S."/>
            <person name="Petersen M."/>
            <person name="Berrin J.G."/>
            <person name="Delaux P.M."/>
            <person name="Dal Grande F."/>
            <person name="Keller J."/>
        </authorList>
    </citation>
    <scope>NUCLEOTIDE SEQUENCE [LARGE SCALE GENOMIC DNA]</scope>
    <source>
        <strain evidence="7 8">SAG 216-7</strain>
    </source>
</reference>
<feature type="domain" description="FHA" evidence="5">
    <location>
        <begin position="47"/>
        <end position="114"/>
    </location>
</feature>
<dbReference type="PROSITE" id="PS50006">
    <property type="entry name" value="FHA_DOMAIN"/>
    <property type="match status" value="1"/>
</dbReference>
<feature type="compositionally biased region" description="Low complexity" evidence="4">
    <location>
        <begin position="342"/>
        <end position="351"/>
    </location>
</feature>
<feature type="compositionally biased region" description="Low complexity" evidence="4">
    <location>
        <begin position="1135"/>
        <end position="1144"/>
    </location>
</feature>
<feature type="region of interest" description="Disordered" evidence="4">
    <location>
        <begin position="181"/>
        <end position="351"/>
    </location>
</feature>
<feature type="compositionally biased region" description="Low complexity" evidence="4">
    <location>
        <begin position="940"/>
        <end position="949"/>
    </location>
</feature>
<feature type="region of interest" description="Disordered" evidence="4">
    <location>
        <begin position="411"/>
        <end position="501"/>
    </location>
</feature>
<feature type="compositionally biased region" description="Low complexity" evidence="4">
    <location>
        <begin position="755"/>
        <end position="775"/>
    </location>
</feature>
<dbReference type="Pfam" id="PF00533">
    <property type="entry name" value="BRCT"/>
    <property type="match status" value="1"/>
</dbReference>
<dbReference type="InterPro" id="IPR008984">
    <property type="entry name" value="SMAD_FHA_dom_sf"/>
</dbReference>
<feature type="compositionally biased region" description="Low complexity" evidence="4">
    <location>
        <begin position="1013"/>
        <end position="1039"/>
    </location>
</feature>
<keyword evidence="2" id="KW-0158">Chromosome</keyword>
<feature type="compositionally biased region" description="Gly residues" evidence="4">
    <location>
        <begin position="183"/>
        <end position="194"/>
    </location>
</feature>
<evidence type="ECO:0000259" key="6">
    <source>
        <dbReference type="PROSITE" id="PS50172"/>
    </source>
</evidence>
<feature type="compositionally biased region" description="Low complexity" evidence="4">
    <location>
        <begin position="1047"/>
        <end position="1063"/>
    </location>
</feature>
<dbReference type="InterPro" id="IPR000253">
    <property type="entry name" value="FHA_dom"/>
</dbReference>
<feature type="compositionally biased region" description="Low complexity" evidence="4">
    <location>
        <begin position="1108"/>
        <end position="1125"/>
    </location>
</feature>
<organism evidence="7 8">
    <name type="scientific">Coccomyxa subellipsoidea</name>
    <dbReference type="NCBI Taxonomy" id="248742"/>
    <lineage>
        <taxon>Eukaryota</taxon>
        <taxon>Viridiplantae</taxon>
        <taxon>Chlorophyta</taxon>
        <taxon>core chlorophytes</taxon>
        <taxon>Trebouxiophyceae</taxon>
        <taxon>Trebouxiophyceae incertae sedis</taxon>
        <taxon>Coccomyxaceae</taxon>
        <taxon>Coccomyxa</taxon>
    </lineage>
</organism>
<feature type="compositionally biased region" description="Low complexity" evidence="4">
    <location>
        <begin position="737"/>
        <end position="747"/>
    </location>
</feature>
<evidence type="ECO:0000313" key="7">
    <source>
        <dbReference type="EMBL" id="KAK9916409.1"/>
    </source>
</evidence>
<accession>A0ABR2YXS5</accession>
<evidence type="ECO:0000313" key="8">
    <source>
        <dbReference type="Proteomes" id="UP001491310"/>
    </source>
</evidence>
<dbReference type="SUPFAM" id="SSF52113">
    <property type="entry name" value="BRCT domain"/>
    <property type="match status" value="1"/>
</dbReference>
<keyword evidence="3" id="KW-0131">Cell cycle</keyword>
<feature type="compositionally biased region" description="Low complexity" evidence="4">
    <location>
        <begin position="320"/>
        <end position="334"/>
    </location>
</feature>
<evidence type="ECO:0000256" key="4">
    <source>
        <dbReference type="SAM" id="MobiDB-lite"/>
    </source>
</evidence>
<evidence type="ECO:0000256" key="1">
    <source>
        <dbReference type="ARBA" id="ARBA00004286"/>
    </source>
</evidence>
<evidence type="ECO:0000256" key="3">
    <source>
        <dbReference type="ARBA" id="ARBA00023306"/>
    </source>
</evidence>
<dbReference type="PROSITE" id="PS50172">
    <property type="entry name" value="BRCT"/>
    <property type="match status" value="1"/>
</dbReference>
<dbReference type="Gene3D" id="3.40.50.10190">
    <property type="entry name" value="BRCT domain"/>
    <property type="match status" value="1"/>
</dbReference>
<dbReference type="InterPro" id="IPR036420">
    <property type="entry name" value="BRCT_dom_sf"/>
</dbReference>